<evidence type="ECO:0000313" key="2">
    <source>
        <dbReference type="Proteomes" id="UP000293781"/>
    </source>
</evidence>
<organism evidence="1 2">
    <name type="scientific">Micromonospora violae</name>
    <dbReference type="NCBI Taxonomy" id="1278207"/>
    <lineage>
        <taxon>Bacteria</taxon>
        <taxon>Bacillati</taxon>
        <taxon>Actinomycetota</taxon>
        <taxon>Actinomycetes</taxon>
        <taxon>Micromonosporales</taxon>
        <taxon>Micromonosporaceae</taxon>
        <taxon>Micromonospora</taxon>
    </lineage>
</organism>
<keyword evidence="2" id="KW-1185">Reference proteome</keyword>
<reference evidence="1 2" key="1">
    <citation type="submission" date="2019-02" db="EMBL/GenBank/DDBJ databases">
        <title>Sequencing the genomes of 1000 actinobacteria strains.</title>
        <authorList>
            <person name="Klenk H.-P."/>
        </authorList>
    </citation>
    <scope>NUCLEOTIDE SEQUENCE [LARGE SCALE GENOMIC DNA]</scope>
    <source>
        <strain evidence="1 2">DSM 45888</strain>
    </source>
</reference>
<dbReference type="AlphaFoldDB" id="A0A4Q7UM45"/>
<gene>
    <name evidence="1" type="ORF">EV382_5885</name>
</gene>
<dbReference type="RefSeq" id="WP_130407156.1">
    <property type="nucleotide sequence ID" value="NZ_JBEZZO010000001.1"/>
</dbReference>
<evidence type="ECO:0000313" key="1">
    <source>
        <dbReference type="EMBL" id="RZT82575.1"/>
    </source>
</evidence>
<dbReference type="EMBL" id="SHKK01000001">
    <property type="protein sequence ID" value="RZT82575.1"/>
    <property type="molecule type" value="Genomic_DNA"/>
</dbReference>
<comment type="caution">
    <text evidence="1">The sequence shown here is derived from an EMBL/GenBank/DDBJ whole genome shotgun (WGS) entry which is preliminary data.</text>
</comment>
<accession>A0A4Q7UM45</accession>
<dbReference type="Proteomes" id="UP000293781">
    <property type="component" value="Unassembled WGS sequence"/>
</dbReference>
<dbReference type="OrthoDB" id="3382982at2"/>
<protein>
    <submittedName>
        <fullName evidence="1">Uncharacterized protein</fullName>
    </submittedName>
</protein>
<name>A0A4Q7UM45_9ACTN</name>
<proteinExistence type="predicted"/>
<sequence length="136" mass="14895">MTSTKRRGSAMIARVVVALVGVGCLLLAVQGAVQATGQGVVLMGDRKHDLPAFHHQVDMEALWQQFVEQVPPGSRISLVEPRRNRELWHQRLNELAALRGCVVVQGAPWDYSVGVASVVRKRPTSPGVRLVVRKAD</sequence>